<dbReference type="OrthoDB" id="125903at2759"/>
<name>M2NNM6_BAUPA</name>
<evidence type="ECO:0000313" key="4">
    <source>
        <dbReference type="Proteomes" id="UP000011761"/>
    </source>
</evidence>
<dbReference type="Pfam" id="PF09816">
    <property type="entry name" value="EAF"/>
    <property type="match status" value="1"/>
</dbReference>
<evidence type="ECO:0000256" key="1">
    <source>
        <dbReference type="SAM" id="MobiDB-lite"/>
    </source>
</evidence>
<protein>
    <recommendedName>
        <fullName evidence="2">Transcription elongation factor Eaf N-terminal domain-containing protein</fullName>
    </recommendedName>
</protein>
<dbReference type="HOGENOM" id="CLU_601261_0_0_1"/>
<accession>M2NNM6</accession>
<feature type="region of interest" description="Disordered" evidence="1">
    <location>
        <begin position="318"/>
        <end position="415"/>
    </location>
</feature>
<feature type="compositionally biased region" description="Polar residues" evidence="1">
    <location>
        <begin position="59"/>
        <end position="68"/>
    </location>
</feature>
<dbReference type="RefSeq" id="XP_007672025.1">
    <property type="nucleotide sequence ID" value="XM_007673835.1"/>
</dbReference>
<feature type="domain" description="Transcription elongation factor Eaf N-terminal" evidence="2">
    <location>
        <begin position="21"/>
        <end position="121"/>
    </location>
</feature>
<dbReference type="AlphaFoldDB" id="M2NNM6"/>
<reference evidence="3 4" key="1">
    <citation type="journal article" date="2012" name="PLoS Pathog.">
        <title>Diverse lifestyles and strategies of plant pathogenesis encoded in the genomes of eighteen Dothideomycetes fungi.</title>
        <authorList>
            <person name="Ohm R.A."/>
            <person name="Feau N."/>
            <person name="Henrissat B."/>
            <person name="Schoch C.L."/>
            <person name="Horwitz B.A."/>
            <person name="Barry K.W."/>
            <person name="Condon B.J."/>
            <person name="Copeland A.C."/>
            <person name="Dhillon B."/>
            <person name="Glaser F."/>
            <person name="Hesse C.N."/>
            <person name="Kosti I."/>
            <person name="LaButti K."/>
            <person name="Lindquist E.A."/>
            <person name="Lucas S."/>
            <person name="Salamov A.A."/>
            <person name="Bradshaw R.E."/>
            <person name="Ciuffetti L."/>
            <person name="Hamelin R.C."/>
            <person name="Kema G.H.J."/>
            <person name="Lawrence C."/>
            <person name="Scott J.A."/>
            <person name="Spatafora J.W."/>
            <person name="Turgeon B.G."/>
            <person name="de Wit P.J.G.M."/>
            <person name="Zhong S."/>
            <person name="Goodwin S.B."/>
            <person name="Grigoriev I.V."/>
        </authorList>
    </citation>
    <scope>NUCLEOTIDE SEQUENCE [LARGE SCALE GENOMIC DNA]</scope>
    <source>
        <strain evidence="3 4">UAMH 10762</strain>
    </source>
</reference>
<feature type="region of interest" description="Disordered" evidence="1">
    <location>
        <begin position="136"/>
        <end position="165"/>
    </location>
</feature>
<dbReference type="STRING" id="717646.M2NNM6"/>
<dbReference type="Proteomes" id="UP000011761">
    <property type="component" value="Unassembled WGS sequence"/>
</dbReference>
<dbReference type="EMBL" id="KB445550">
    <property type="protein sequence ID" value="EMD00841.1"/>
    <property type="molecule type" value="Genomic_DNA"/>
</dbReference>
<organism evidence="3 4">
    <name type="scientific">Baudoinia panamericana (strain UAMH 10762)</name>
    <name type="common">Angels' share fungus</name>
    <name type="synonym">Baudoinia compniacensis (strain UAMH 10762)</name>
    <dbReference type="NCBI Taxonomy" id="717646"/>
    <lineage>
        <taxon>Eukaryota</taxon>
        <taxon>Fungi</taxon>
        <taxon>Dikarya</taxon>
        <taxon>Ascomycota</taxon>
        <taxon>Pezizomycotina</taxon>
        <taxon>Dothideomycetes</taxon>
        <taxon>Dothideomycetidae</taxon>
        <taxon>Mycosphaerellales</taxon>
        <taxon>Teratosphaeriaceae</taxon>
        <taxon>Baudoinia</taxon>
    </lineage>
</organism>
<feature type="region of interest" description="Disordered" evidence="1">
    <location>
        <begin position="177"/>
        <end position="302"/>
    </location>
</feature>
<feature type="compositionally biased region" description="Acidic residues" evidence="1">
    <location>
        <begin position="141"/>
        <end position="153"/>
    </location>
</feature>
<evidence type="ECO:0000313" key="3">
    <source>
        <dbReference type="EMBL" id="EMD00841.1"/>
    </source>
</evidence>
<dbReference type="eggNOG" id="ENOG502SEGQ">
    <property type="taxonomic scope" value="Eukaryota"/>
</dbReference>
<feature type="compositionally biased region" description="Polar residues" evidence="1">
    <location>
        <begin position="249"/>
        <end position="265"/>
    </location>
</feature>
<feature type="compositionally biased region" description="Polar residues" evidence="1">
    <location>
        <begin position="178"/>
        <end position="205"/>
    </location>
</feature>
<dbReference type="KEGG" id="bcom:BAUCODRAFT_186635"/>
<proteinExistence type="predicted"/>
<feature type="compositionally biased region" description="Acidic residues" evidence="1">
    <location>
        <begin position="376"/>
        <end position="389"/>
    </location>
</feature>
<evidence type="ECO:0000259" key="2">
    <source>
        <dbReference type="Pfam" id="PF09816"/>
    </source>
</evidence>
<dbReference type="GeneID" id="19109535"/>
<keyword evidence="4" id="KW-1185">Reference proteome</keyword>
<dbReference type="InterPro" id="IPR019194">
    <property type="entry name" value="Tscrpt_elong_fac_Eaf_N"/>
</dbReference>
<gene>
    <name evidence="3" type="ORF">BAUCODRAFT_186635</name>
</gene>
<dbReference type="OMA" id="VDSTFHM"/>
<sequence length="438" mass="47340">MAASAVALPARSIDLTTPSTYPLRLGESILNTPKASSYTSVRLNHKPTFADGPKATASIKPSSGTNSHQLAIEDGNKKYKYAGACDVADNSYVLNVRKHGSEYLATLDRLSNVYSFNLTSTTDEANSRKLREQYPQLSLNEVEEDGPGGDESLEQQPADPANPFDYRHFLSEAPLQKARQTNNEAPRSLTNTPLLQPASTTTSSRPVKRPANSALVQQKKRKIVPSTLDKPNLKPNLKRVKAGQEAAATASQKSAVNKSTKTGPTLPSIKLDRKASLRKQSYDDDSGELILENDTPVTEKPSFSRTAMALALSGELGTGPISLRSAANTPASKVASPMPIRPDGMDEDGEFEIEGRSDEDAQEVPDDGRRRHDQSREEDDEDADVEDFELPSPARAHRKASVAAVPNAGGDDDDLDAQLEAAMAEAEVVEAEEESEEE</sequence>
<feature type="region of interest" description="Disordered" evidence="1">
    <location>
        <begin position="47"/>
        <end position="68"/>
    </location>
</feature>